<proteinExistence type="predicted"/>
<reference evidence="1 2" key="1">
    <citation type="submission" date="2017-10" db="EMBL/GenBank/DDBJ databases">
        <title>Extensive intraspecific genome diversity in a model arbuscular mycorrhizal fungus.</title>
        <authorList>
            <person name="Chen E.C.H."/>
            <person name="Morin E."/>
            <person name="Baudet D."/>
            <person name="Noel J."/>
            <person name="Ndikumana S."/>
            <person name="Charron P."/>
            <person name="St-Onge C."/>
            <person name="Giorgi J."/>
            <person name="Grigoriev I.V."/>
            <person name="Roux C."/>
            <person name="Martin F.M."/>
            <person name="Corradi N."/>
        </authorList>
    </citation>
    <scope>NUCLEOTIDE SEQUENCE [LARGE SCALE GENOMIC DNA]</scope>
    <source>
        <strain evidence="1 2">A1</strain>
    </source>
</reference>
<name>A0A2N0QPR5_9GLOM</name>
<dbReference type="AlphaFoldDB" id="A0A2N0QPR5"/>
<comment type="caution">
    <text evidence="1">The sequence shown here is derived from an EMBL/GenBank/DDBJ whole genome shotgun (WGS) entry which is preliminary data.</text>
</comment>
<sequence>MLLEVSKNITALGHFFLVANNLNNNETGNHNVDNVQEDTLEDFDSNTWIAPSEMQQLPTKIYKGNLLTPTVRKTILQTEPKNKEISFDLPIMDKKL</sequence>
<evidence type="ECO:0000313" key="1">
    <source>
        <dbReference type="EMBL" id="PKC53038.1"/>
    </source>
</evidence>
<gene>
    <name evidence="1" type="ORF">RhiirA1_480152</name>
</gene>
<dbReference type="VEuPathDB" id="FungiDB:RhiirA1_480152"/>
<dbReference type="VEuPathDB" id="FungiDB:RhiirFUN_006933"/>
<evidence type="ECO:0000313" key="2">
    <source>
        <dbReference type="Proteomes" id="UP000232688"/>
    </source>
</evidence>
<reference evidence="1 2" key="2">
    <citation type="submission" date="2017-10" db="EMBL/GenBank/DDBJ databases">
        <title>Genome analyses suggest a sexual origin of heterokaryosis in a supposedly ancient asexual fungus.</title>
        <authorList>
            <person name="Corradi N."/>
            <person name="Sedzielewska K."/>
            <person name="Noel J."/>
            <person name="Charron P."/>
            <person name="Farinelli L."/>
            <person name="Marton T."/>
            <person name="Kruger M."/>
            <person name="Pelin A."/>
            <person name="Brachmann A."/>
            <person name="Corradi N."/>
        </authorList>
    </citation>
    <scope>NUCLEOTIDE SEQUENCE [LARGE SCALE GENOMIC DNA]</scope>
    <source>
        <strain evidence="1 2">A1</strain>
    </source>
</reference>
<protein>
    <submittedName>
        <fullName evidence="1">Uncharacterized protein</fullName>
    </submittedName>
</protein>
<dbReference type="EMBL" id="LLXH01004760">
    <property type="protein sequence ID" value="PKC53038.1"/>
    <property type="molecule type" value="Genomic_DNA"/>
</dbReference>
<dbReference type="Proteomes" id="UP000232688">
    <property type="component" value="Unassembled WGS sequence"/>
</dbReference>
<accession>A0A2N0QPR5</accession>
<organism evidence="1 2">
    <name type="scientific">Rhizophagus irregularis</name>
    <dbReference type="NCBI Taxonomy" id="588596"/>
    <lineage>
        <taxon>Eukaryota</taxon>
        <taxon>Fungi</taxon>
        <taxon>Fungi incertae sedis</taxon>
        <taxon>Mucoromycota</taxon>
        <taxon>Glomeromycotina</taxon>
        <taxon>Glomeromycetes</taxon>
        <taxon>Glomerales</taxon>
        <taxon>Glomeraceae</taxon>
        <taxon>Rhizophagus</taxon>
    </lineage>
</organism>